<evidence type="ECO:0000256" key="1">
    <source>
        <dbReference type="ARBA" id="ARBA00004141"/>
    </source>
</evidence>
<keyword evidence="4 5" id="KW-0472">Membrane</keyword>
<gene>
    <name evidence="7" type="ORF">FRUB_04317</name>
</gene>
<evidence type="ECO:0000259" key="6">
    <source>
        <dbReference type="Pfam" id="PF06271"/>
    </source>
</evidence>
<evidence type="ECO:0000313" key="8">
    <source>
        <dbReference type="Proteomes" id="UP000214646"/>
    </source>
</evidence>
<dbReference type="PANTHER" id="PTHR38480:SF1">
    <property type="entry name" value="SLR0254 PROTEIN"/>
    <property type="match status" value="1"/>
</dbReference>
<keyword evidence="2 5" id="KW-0812">Transmembrane</keyword>
<evidence type="ECO:0000313" key="7">
    <source>
        <dbReference type="EMBL" id="OWK42239.1"/>
    </source>
</evidence>
<comment type="subcellular location">
    <subcellularLocation>
        <location evidence="1">Membrane</location>
        <topology evidence="1">Multi-pass membrane protein</topology>
    </subcellularLocation>
</comment>
<feature type="transmembrane region" description="Helical" evidence="5">
    <location>
        <begin position="35"/>
        <end position="56"/>
    </location>
</feature>
<dbReference type="PANTHER" id="PTHR38480">
    <property type="entry name" value="SLR0254 PROTEIN"/>
    <property type="match status" value="1"/>
</dbReference>
<comment type="caution">
    <text evidence="7">The sequence shown here is derived from an EMBL/GenBank/DDBJ whole genome shotgun (WGS) entry which is preliminary data.</text>
</comment>
<dbReference type="InterPro" id="IPR010432">
    <property type="entry name" value="RDD"/>
</dbReference>
<keyword evidence="8" id="KW-1185">Reference proteome</keyword>
<keyword evidence="3 5" id="KW-1133">Transmembrane helix</keyword>
<dbReference type="RefSeq" id="WP_088255434.1">
    <property type="nucleotide sequence ID" value="NZ_NIDE01000005.1"/>
</dbReference>
<evidence type="ECO:0000256" key="2">
    <source>
        <dbReference type="ARBA" id="ARBA00022692"/>
    </source>
</evidence>
<proteinExistence type="predicted"/>
<dbReference type="AlphaFoldDB" id="A0A225DYB3"/>
<dbReference type="Pfam" id="PF06271">
    <property type="entry name" value="RDD"/>
    <property type="match status" value="1"/>
</dbReference>
<feature type="transmembrane region" description="Helical" evidence="5">
    <location>
        <begin position="68"/>
        <end position="87"/>
    </location>
</feature>
<feature type="transmembrane region" description="Helical" evidence="5">
    <location>
        <begin position="124"/>
        <end position="144"/>
    </location>
</feature>
<dbReference type="Proteomes" id="UP000214646">
    <property type="component" value="Unassembled WGS sequence"/>
</dbReference>
<dbReference type="OrthoDB" id="9787732at2"/>
<reference evidence="8" key="1">
    <citation type="submission" date="2017-06" db="EMBL/GenBank/DDBJ databases">
        <title>Genome analysis of Fimbriiglobus ruber SP5, the first member of the order Planctomycetales with confirmed chitinolytic capability.</title>
        <authorList>
            <person name="Ravin N.V."/>
            <person name="Rakitin A.L."/>
            <person name="Ivanova A.A."/>
            <person name="Beletsky A.V."/>
            <person name="Kulichevskaya I.S."/>
            <person name="Mardanov A.V."/>
            <person name="Dedysh S.N."/>
        </authorList>
    </citation>
    <scope>NUCLEOTIDE SEQUENCE [LARGE SCALE GENOMIC DNA]</scope>
    <source>
        <strain evidence="8">SP5</strain>
    </source>
</reference>
<protein>
    <submittedName>
        <fullName evidence="7">RDD domain containing protein</fullName>
    </submittedName>
</protein>
<dbReference type="GO" id="GO:0016020">
    <property type="term" value="C:membrane"/>
    <property type="evidence" value="ECO:0007669"/>
    <property type="project" value="UniProtKB-SubCell"/>
</dbReference>
<sequence length="264" mass="29124">MRWADEMRIETPEQIGVDLELSGLGSRFVAQIIDWFWKILFTLLLALVCGVAASLLGKVDLPDDPSVLLISVAVSLIYILWLGAGIYCETMWNGQTPGKRFAGIRVIRQGGGPIDARSACVRNFLAVADFLPGFYLLGALLILLTSNRQRLGDLAAGTIVVRERSAGAAPDEDEHLMAHASDAFRFSPTHLKALAPGDRAIIRSFLQRYEGMDPDGRNRLVFRMADGFVQKTGYVPTIDIDDSHTARAFLASLLRDLDELRRHA</sequence>
<evidence type="ECO:0000256" key="3">
    <source>
        <dbReference type="ARBA" id="ARBA00022989"/>
    </source>
</evidence>
<evidence type="ECO:0000256" key="4">
    <source>
        <dbReference type="ARBA" id="ARBA00023136"/>
    </source>
</evidence>
<name>A0A225DYB3_9BACT</name>
<dbReference type="EMBL" id="NIDE01000005">
    <property type="protein sequence ID" value="OWK42239.1"/>
    <property type="molecule type" value="Genomic_DNA"/>
</dbReference>
<organism evidence="7 8">
    <name type="scientific">Fimbriiglobus ruber</name>
    <dbReference type="NCBI Taxonomy" id="1908690"/>
    <lineage>
        <taxon>Bacteria</taxon>
        <taxon>Pseudomonadati</taxon>
        <taxon>Planctomycetota</taxon>
        <taxon>Planctomycetia</taxon>
        <taxon>Gemmatales</taxon>
        <taxon>Gemmataceae</taxon>
        <taxon>Fimbriiglobus</taxon>
    </lineage>
</organism>
<feature type="domain" description="RDD" evidence="6">
    <location>
        <begin position="22"/>
        <end position="157"/>
    </location>
</feature>
<evidence type="ECO:0000256" key="5">
    <source>
        <dbReference type="SAM" id="Phobius"/>
    </source>
</evidence>
<accession>A0A225DYB3</accession>